<evidence type="ECO:0000256" key="2">
    <source>
        <dbReference type="ARBA" id="ARBA00007083"/>
    </source>
</evidence>
<dbReference type="GeneID" id="106180623"/>
<evidence type="ECO:0000256" key="3">
    <source>
        <dbReference type="ARBA" id="ARBA00020502"/>
    </source>
</evidence>
<dbReference type="OMA" id="PLVMQIQ"/>
<dbReference type="PANTHER" id="PTHR13463">
    <property type="entry name" value="PROTEIN C10"/>
    <property type="match status" value="1"/>
</dbReference>
<evidence type="ECO:0000256" key="4">
    <source>
        <dbReference type="ARBA" id="ARBA00022490"/>
    </source>
</evidence>
<evidence type="ECO:0000313" key="6">
    <source>
        <dbReference type="RefSeq" id="XP_013420101.1"/>
    </source>
</evidence>
<dbReference type="AlphaFoldDB" id="A0A1S3KCX5"/>
<dbReference type="GO" id="GO:0005737">
    <property type="term" value="C:cytoplasm"/>
    <property type="evidence" value="ECO:0007669"/>
    <property type="project" value="UniProtKB-SubCell"/>
</dbReference>
<gene>
    <name evidence="6" type="primary">LOC106180623</name>
</gene>
<name>A0A1S3KCX5_LINAN</name>
<evidence type="ECO:0000256" key="1">
    <source>
        <dbReference type="ARBA" id="ARBA00004496"/>
    </source>
</evidence>
<evidence type="ECO:0000313" key="5">
    <source>
        <dbReference type="Proteomes" id="UP000085678"/>
    </source>
</evidence>
<dbReference type="GO" id="GO:0009791">
    <property type="term" value="P:post-embryonic development"/>
    <property type="evidence" value="ECO:0007669"/>
    <property type="project" value="TreeGrafter"/>
</dbReference>
<reference evidence="6" key="1">
    <citation type="submission" date="2025-08" db="UniProtKB">
        <authorList>
            <consortium name="RefSeq"/>
        </authorList>
    </citation>
    <scope>IDENTIFICATION</scope>
    <source>
        <tissue evidence="6">Gonads</tissue>
    </source>
</reference>
<sequence>MATAQEFSTEDAKVVLRDILETFNIPENQVRMEEARDNAGNDMMKVMQMVFPVATQIQMDVIQRYGFPGDGDGIIRFAQTIKVLEKQDATVAELNSKLKSIVMPPMGAPPAMDSPTS</sequence>
<dbReference type="KEGG" id="lak:106180623"/>
<dbReference type="PANTHER" id="PTHR13463:SF3">
    <property type="entry name" value="PROTEIN C10"/>
    <property type="match status" value="1"/>
</dbReference>
<dbReference type="RefSeq" id="XP_013420101.1">
    <property type="nucleotide sequence ID" value="XM_013564647.2"/>
</dbReference>
<comment type="similarity">
    <text evidence="2">Belongs to the UPF0456 family.</text>
</comment>
<dbReference type="Pfam" id="PF14974">
    <property type="entry name" value="P_C10"/>
    <property type="match status" value="1"/>
</dbReference>
<dbReference type="InParanoid" id="A0A1S3KCX5"/>
<proteinExistence type="inferred from homology"/>
<dbReference type="InterPro" id="IPR026317">
    <property type="entry name" value="P_C10"/>
</dbReference>
<dbReference type="OrthoDB" id="75738at2759"/>
<keyword evidence="5" id="KW-1185">Reference proteome</keyword>
<dbReference type="FunCoup" id="A0A1S3KCX5">
    <property type="interactions" value="8"/>
</dbReference>
<comment type="subcellular location">
    <subcellularLocation>
        <location evidence="1">Cytoplasm</location>
    </subcellularLocation>
</comment>
<organism evidence="5 6">
    <name type="scientific">Lingula anatina</name>
    <name type="common">Brachiopod</name>
    <name type="synonym">Lingula unguis</name>
    <dbReference type="NCBI Taxonomy" id="7574"/>
    <lineage>
        <taxon>Eukaryota</taxon>
        <taxon>Metazoa</taxon>
        <taxon>Spiralia</taxon>
        <taxon>Lophotrochozoa</taxon>
        <taxon>Brachiopoda</taxon>
        <taxon>Linguliformea</taxon>
        <taxon>Lingulata</taxon>
        <taxon>Lingulida</taxon>
        <taxon>Linguloidea</taxon>
        <taxon>Lingulidae</taxon>
        <taxon>Lingula</taxon>
    </lineage>
</organism>
<accession>A0A1S3KCX5</accession>
<dbReference type="Proteomes" id="UP000085678">
    <property type="component" value="Unplaced"/>
</dbReference>
<keyword evidence="4" id="KW-0963">Cytoplasm</keyword>
<protein>
    <recommendedName>
        <fullName evidence="3">Protein C10</fullName>
    </recommendedName>
</protein>